<evidence type="ECO:0000313" key="2">
    <source>
        <dbReference type="Proteomes" id="UP001148838"/>
    </source>
</evidence>
<sequence length="89" mass="10221">MAGLCEGGNEPPSSLKASKVGHGNQVFLEWLILCRYERERHAACDIPFRSGRKFAYDYFEMLALHKQYENMMVAMNDEAHFHIDGAVNR</sequence>
<comment type="caution">
    <text evidence="1">The sequence shown here is derived from an EMBL/GenBank/DDBJ whole genome shotgun (WGS) entry which is preliminary data.</text>
</comment>
<reference evidence="1 2" key="1">
    <citation type="journal article" date="2022" name="Allergy">
        <title>Genome assembly and annotation of Periplaneta americana reveal a comprehensive cockroach allergen profile.</title>
        <authorList>
            <person name="Wang L."/>
            <person name="Xiong Q."/>
            <person name="Saelim N."/>
            <person name="Wang L."/>
            <person name="Nong W."/>
            <person name="Wan A.T."/>
            <person name="Shi M."/>
            <person name="Liu X."/>
            <person name="Cao Q."/>
            <person name="Hui J.H.L."/>
            <person name="Sookrung N."/>
            <person name="Leung T.F."/>
            <person name="Tungtrongchitr A."/>
            <person name="Tsui S.K.W."/>
        </authorList>
    </citation>
    <scope>NUCLEOTIDE SEQUENCE [LARGE SCALE GENOMIC DNA]</scope>
    <source>
        <strain evidence="1">PWHHKU_190912</strain>
    </source>
</reference>
<gene>
    <name evidence="1" type="ORF">ANN_12697</name>
</gene>
<protein>
    <submittedName>
        <fullName evidence="1">Uncharacterized protein</fullName>
    </submittedName>
</protein>
<keyword evidence="2" id="KW-1185">Reference proteome</keyword>
<organism evidence="1 2">
    <name type="scientific">Periplaneta americana</name>
    <name type="common">American cockroach</name>
    <name type="synonym">Blatta americana</name>
    <dbReference type="NCBI Taxonomy" id="6978"/>
    <lineage>
        <taxon>Eukaryota</taxon>
        <taxon>Metazoa</taxon>
        <taxon>Ecdysozoa</taxon>
        <taxon>Arthropoda</taxon>
        <taxon>Hexapoda</taxon>
        <taxon>Insecta</taxon>
        <taxon>Pterygota</taxon>
        <taxon>Neoptera</taxon>
        <taxon>Polyneoptera</taxon>
        <taxon>Dictyoptera</taxon>
        <taxon>Blattodea</taxon>
        <taxon>Blattoidea</taxon>
        <taxon>Blattidae</taxon>
        <taxon>Blattinae</taxon>
        <taxon>Periplaneta</taxon>
    </lineage>
</organism>
<accession>A0ABQ8TJA0</accession>
<name>A0ABQ8TJA0_PERAM</name>
<proteinExistence type="predicted"/>
<evidence type="ECO:0000313" key="1">
    <source>
        <dbReference type="EMBL" id="KAJ4446011.1"/>
    </source>
</evidence>
<dbReference type="EMBL" id="JAJSOF020000009">
    <property type="protein sequence ID" value="KAJ4446011.1"/>
    <property type="molecule type" value="Genomic_DNA"/>
</dbReference>
<dbReference type="Proteomes" id="UP001148838">
    <property type="component" value="Unassembled WGS sequence"/>
</dbReference>